<evidence type="ECO:0000256" key="4">
    <source>
        <dbReference type="ARBA" id="ARBA00022753"/>
    </source>
</evidence>
<evidence type="ECO:0000256" key="3">
    <source>
        <dbReference type="ARBA" id="ARBA00022490"/>
    </source>
</evidence>
<keyword evidence="4" id="KW-0967">Endosome</keyword>
<dbReference type="STRING" id="1095629.A0A0C9WMZ8"/>
<dbReference type="EMBL" id="KN838664">
    <property type="protein sequence ID" value="KIJ98674.1"/>
    <property type="molecule type" value="Genomic_DNA"/>
</dbReference>
<dbReference type="CDD" id="cd09242">
    <property type="entry name" value="BRO1_ScBro1_like"/>
    <property type="match status" value="1"/>
</dbReference>
<feature type="non-terminal residue" evidence="9">
    <location>
        <position position="867"/>
    </location>
</feature>
<evidence type="ECO:0000256" key="7">
    <source>
        <dbReference type="SAM" id="MobiDB-lite"/>
    </source>
</evidence>
<evidence type="ECO:0000313" key="9">
    <source>
        <dbReference type="EMBL" id="KIJ98674.1"/>
    </source>
</evidence>
<accession>A0A0C9WMZ8</accession>
<dbReference type="Gene3D" id="1.20.140.50">
    <property type="entry name" value="alix/aip1 like domains"/>
    <property type="match status" value="1"/>
</dbReference>
<dbReference type="GO" id="GO:0043328">
    <property type="term" value="P:protein transport to vacuole involved in ubiquitin-dependent protein catabolic process via the multivesicular body sorting pathway"/>
    <property type="evidence" value="ECO:0007669"/>
    <property type="project" value="TreeGrafter"/>
</dbReference>
<dbReference type="PANTHER" id="PTHR23030:SF30">
    <property type="entry name" value="TYROSINE-PROTEIN PHOSPHATASE NON-RECEPTOR TYPE 23"/>
    <property type="match status" value="1"/>
</dbReference>
<dbReference type="AlphaFoldDB" id="A0A0C9WMZ8"/>
<evidence type="ECO:0000256" key="2">
    <source>
        <dbReference type="ARBA" id="ARBA00004496"/>
    </source>
</evidence>
<dbReference type="Pfam" id="PF03097">
    <property type="entry name" value="BRO1"/>
    <property type="match status" value="1"/>
</dbReference>
<evidence type="ECO:0000256" key="5">
    <source>
        <dbReference type="ARBA" id="ARBA00041284"/>
    </source>
</evidence>
<reference evidence="10" key="2">
    <citation type="submission" date="2015-01" db="EMBL/GenBank/DDBJ databases">
        <title>Evolutionary Origins and Diversification of the Mycorrhizal Mutualists.</title>
        <authorList>
            <consortium name="DOE Joint Genome Institute"/>
            <consortium name="Mycorrhizal Genomics Consortium"/>
            <person name="Kohler A."/>
            <person name="Kuo A."/>
            <person name="Nagy L.G."/>
            <person name="Floudas D."/>
            <person name="Copeland A."/>
            <person name="Barry K.W."/>
            <person name="Cichocki N."/>
            <person name="Veneault-Fourrey C."/>
            <person name="LaButti K."/>
            <person name="Lindquist E.A."/>
            <person name="Lipzen A."/>
            <person name="Lundell T."/>
            <person name="Morin E."/>
            <person name="Murat C."/>
            <person name="Riley R."/>
            <person name="Ohm R."/>
            <person name="Sun H."/>
            <person name="Tunlid A."/>
            <person name="Henrissat B."/>
            <person name="Grigoriev I.V."/>
            <person name="Hibbett D.S."/>
            <person name="Martin F."/>
        </authorList>
    </citation>
    <scope>NUCLEOTIDE SEQUENCE [LARGE SCALE GENOMIC DNA]</scope>
    <source>
        <strain evidence="10">LaAM-08-1</strain>
    </source>
</reference>
<dbReference type="InterPro" id="IPR038499">
    <property type="entry name" value="BRO1_sf"/>
</dbReference>
<dbReference type="Gene3D" id="1.20.120.560">
    <property type="entry name" value="alix/aip1 in complex with the ypdl late domain"/>
    <property type="match status" value="1"/>
</dbReference>
<evidence type="ECO:0000256" key="6">
    <source>
        <dbReference type="SAM" id="Coils"/>
    </source>
</evidence>
<reference evidence="9 10" key="1">
    <citation type="submission" date="2014-04" db="EMBL/GenBank/DDBJ databases">
        <authorList>
            <consortium name="DOE Joint Genome Institute"/>
            <person name="Kuo A."/>
            <person name="Kohler A."/>
            <person name="Nagy L.G."/>
            <person name="Floudas D."/>
            <person name="Copeland A."/>
            <person name="Barry K.W."/>
            <person name="Cichocki N."/>
            <person name="Veneault-Fourrey C."/>
            <person name="LaButti K."/>
            <person name="Lindquist E.A."/>
            <person name="Lipzen A."/>
            <person name="Lundell T."/>
            <person name="Morin E."/>
            <person name="Murat C."/>
            <person name="Sun H."/>
            <person name="Tunlid A."/>
            <person name="Henrissat B."/>
            <person name="Grigoriev I.V."/>
            <person name="Hibbett D.S."/>
            <person name="Martin F."/>
            <person name="Nordberg H.P."/>
            <person name="Cantor M.N."/>
            <person name="Hua S.X."/>
        </authorList>
    </citation>
    <scope>NUCLEOTIDE SEQUENCE [LARGE SCALE GENOMIC DNA]</scope>
    <source>
        <strain evidence="9 10">LaAM-08-1</strain>
    </source>
</reference>
<dbReference type="PROSITE" id="PS51180">
    <property type="entry name" value="BRO1"/>
    <property type="match status" value="1"/>
</dbReference>
<dbReference type="Pfam" id="PF13949">
    <property type="entry name" value="ALIX_LYPXL_bnd"/>
    <property type="match status" value="1"/>
</dbReference>
<evidence type="ECO:0000313" key="10">
    <source>
        <dbReference type="Proteomes" id="UP000054477"/>
    </source>
</evidence>
<dbReference type="SMART" id="SM01041">
    <property type="entry name" value="BRO1"/>
    <property type="match status" value="1"/>
</dbReference>
<feature type="coiled-coil region" evidence="6">
    <location>
        <begin position="453"/>
        <end position="480"/>
    </location>
</feature>
<feature type="domain" description="BRO1" evidence="8">
    <location>
        <begin position="5"/>
        <end position="407"/>
    </location>
</feature>
<dbReference type="OrthoDB" id="2141925at2759"/>
<dbReference type="HOGENOM" id="CLU_003661_0_0_1"/>
<dbReference type="Proteomes" id="UP000054477">
    <property type="component" value="Unassembled WGS sequence"/>
</dbReference>
<evidence type="ECO:0000256" key="1">
    <source>
        <dbReference type="ARBA" id="ARBA00004177"/>
    </source>
</evidence>
<protein>
    <recommendedName>
        <fullName evidence="5">BRO domain-containing protein 1</fullName>
    </recommendedName>
</protein>
<feature type="region of interest" description="Disordered" evidence="7">
    <location>
        <begin position="755"/>
        <end position="824"/>
    </location>
</feature>
<sequence length="867" mass="96243">MAQTPMISIPKKTTEEVDWTTPIRNTIAQSYGESPDNYAAECAALQRCRQDAVRGAGSDMTARDLLYKYFGQLELLELRFSEIRVNFSWHDAFTSKLITQTSIAYEKASILFQIAVTHSAIATSQSRGDPEGLKRAFYYFRTCAGMLSYINENFLHAPSTDLSREVVKFLIGLVLAQATEVFLEKTMDEMKGSALVPKIAAQAAGLYTSLNEQVKEFMGKGIFDRNWVTLIQIKSKYYSSLAQYHRGLVDNLASKHGDALARFTLSESLAKEAHKSSTSFSTSFVSNLSPNLPPDAGSSMLEKAKTHLVMCTDRKNEGQRENVVPVPEALAAIDKLVVATPIHIHDVYGAPDVQKTIGQDFFIRLVPLSVHESASVYSEEKAKLVRAEVENAETVEGVARSALDGLGVKEGLVRYKAMAEGSLGGEEEVPVDVRRWKEDIARIEERDGVDGIMKELTRLKENVSRDLNGVERELEIESGECEAMRVKYQHLWTQDPSAGPSKSLRQDLKSHLSALEAAAASDAQVQALWDSVRSDIQLLLSPNVEQVFHERAGSNTGHLLDLDVGSESDDAKERHKIKEYVVEIEERLGRLAMISKERNEVLKDLKDKVQSDDVSHLLLLNRRNTGVEPALFAAELEKFRPYQQRLASTVHHQEVALSEVTTLWKGLKELAGRGAGARKWEEREKRKVETVKRFGKARDGYMEVRDGLAKGLQFYTDLTELVVKLGSGTRSFVSERTGEREALVGKLEAEKRLSAVAATSSPPPLAAKPPLLPPPPFKPYTLDSAFDAMNLGRGSPQQTQQQWQNSGGTPSSPPPPPLPSRNSYATVRRFPTSTWPFTLHTIPNSKAYPLFPAQIEFLPPSSHSAFV</sequence>
<keyword evidence="6" id="KW-0175">Coiled coil</keyword>
<feature type="compositionally biased region" description="Pro residues" evidence="7">
    <location>
        <begin position="761"/>
        <end position="778"/>
    </location>
</feature>
<name>A0A0C9WMZ8_9AGAR</name>
<dbReference type="InterPro" id="IPR004328">
    <property type="entry name" value="BRO1_dom"/>
</dbReference>
<dbReference type="InterPro" id="IPR025304">
    <property type="entry name" value="ALIX_V_dom"/>
</dbReference>
<gene>
    <name evidence="9" type="ORF">K443DRAFT_680595</name>
</gene>
<dbReference type="GO" id="GO:0005768">
    <property type="term" value="C:endosome"/>
    <property type="evidence" value="ECO:0007669"/>
    <property type="project" value="UniProtKB-SubCell"/>
</dbReference>
<comment type="subcellular location">
    <subcellularLocation>
        <location evidence="2">Cytoplasm</location>
    </subcellularLocation>
    <subcellularLocation>
        <location evidence="1">Endosome</location>
    </subcellularLocation>
</comment>
<evidence type="ECO:0000259" key="8">
    <source>
        <dbReference type="PROSITE" id="PS51180"/>
    </source>
</evidence>
<organism evidence="9 10">
    <name type="scientific">Laccaria amethystina LaAM-08-1</name>
    <dbReference type="NCBI Taxonomy" id="1095629"/>
    <lineage>
        <taxon>Eukaryota</taxon>
        <taxon>Fungi</taxon>
        <taxon>Dikarya</taxon>
        <taxon>Basidiomycota</taxon>
        <taxon>Agaricomycotina</taxon>
        <taxon>Agaricomycetes</taxon>
        <taxon>Agaricomycetidae</taxon>
        <taxon>Agaricales</taxon>
        <taxon>Agaricineae</taxon>
        <taxon>Hydnangiaceae</taxon>
        <taxon>Laccaria</taxon>
    </lineage>
</organism>
<dbReference type="Gene3D" id="1.25.40.280">
    <property type="entry name" value="alix/aip1 like domains"/>
    <property type="match status" value="1"/>
</dbReference>
<keyword evidence="10" id="KW-1185">Reference proteome</keyword>
<proteinExistence type="predicted"/>
<dbReference type="PANTHER" id="PTHR23030">
    <property type="entry name" value="PCD6 INTERACTING PROTEIN-RELATED"/>
    <property type="match status" value="1"/>
</dbReference>
<keyword evidence="3" id="KW-0963">Cytoplasm</keyword>